<evidence type="ECO:0000313" key="1">
    <source>
        <dbReference type="EMBL" id="MFC4363265.1"/>
    </source>
</evidence>
<name>A0ABV8V7N3_9GAMM</name>
<reference evidence="2" key="1">
    <citation type="journal article" date="2019" name="Int. J. Syst. Evol. Microbiol.">
        <title>The Global Catalogue of Microorganisms (GCM) 10K type strain sequencing project: providing services to taxonomists for standard genome sequencing and annotation.</title>
        <authorList>
            <consortium name="The Broad Institute Genomics Platform"/>
            <consortium name="The Broad Institute Genome Sequencing Center for Infectious Disease"/>
            <person name="Wu L."/>
            <person name="Ma J."/>
        </authorList>
    </citation>
    <scope>NUCLEOTIDE SEQUENCE [LARGE SCALE GENOMIC DNA]</scope>
    <source>
        <strain evidence="2">CECT 8570</strain>
    </source>
</reference>
<proteinExistence type="predicted"/>
<dbReference type="EMBL" id="JBHSCX010000020">
    <property type="protein sequence ID" value="MFC4363265.1"/>
    <property type="molecule type" value="Genomic_DNA"/>
</dbReference>
<organism evidence="1 2">
    <name type="scientific">Simiduia curdlanivorans</name>
    <dbReference type="NCBI Taxonomy" id="1492769"/>
    <lineage>
        <taxon>Bacteria</taxon>
        <taxon>Pseudomonadati</taxon>
        <taxon>Pseudomonadota</taxon>
        <taxon>Gammaproteobacteria</taxon>
        <taxon>Cellvibrionales</taxon>
        <taxon>Cellvibrionaceae</taxon>
        <taxon>Simiduia</taxon>
    </lineage>
</organism>
<protein>
    <submittedName>
        <fullName evidence="1">Uncharacterized protein</fullName>
    </submittedName>
</protein>
<sequence>MFSVKEGDFIGRKACPGTLLISTRLLNNGWQEDIIVCSARDAVQENLVLGRLLNKVENLEMSDFLILYKNGDGILADALGSNIAFSCWSCGHPVLAIARPNQPGSDENHPARCKGCV</sequence>
<comment type="caution">
    <text evidence="1">The sequence shown here is derived from an EMBL/GenBank/DDBJ whole genome shotgun (WGS) entry which is preliminary data.</text>
</comment>
<evidence type="ECO:0000313" key="2">
    <source>
        <dbReference type="Proteomes" id="UP001595840"/>
    </source>
</evidence>
<gene>
    <name evidence="1" type="ORF">ACFOX3_13200</name>
</gene>
<dbReference type="RefSeq" id="WP_290260953.1">
    <property type="nucleotide sequence ID" value="NZ_JAUFQG010000004.1"/>
</dbReference>
<keyword evidence="2" id="KW-1185">Reference proteome</keyword>
<accession>A0ABV8V7N3</accession>
<dbReference type="Proteomes" id="UP001595840">
    <property type="component" value="Unassembled WGS sequence"/>
</dbReference>